<dbReference type="PROSITE" id="PS00107">
    <property type="entry name" value="PROTEIN_KINASE_ATP"/>
    <property type="match status" value="1"/>
</dbReference>
<dbReference type="InterPro" id="IPR000742">
    <property type="entry name" value="EGF"/>
</dbReference>
<evidence type="ECO:0000256" key="16">
    <source>
        <dbReference type="PROSITE-ProRule" id="PRU10141"/>
    </source>
</evidence>
<dbReference type="InterPro" id="IPR017441">
    <property type="entry name" value="Protein_kinase_ATP_BS"/>
</dbReference>
<dbReference type="InterPro" id="IPR000719">
    <property type="entry name" value="Prot_kinase_dom"/>
</dbReference>
<name>A0A4Y7K047_PAPSO</name>
<comment type="subcellular location">
    <subcellularLocation>
        <location evidence="1">Membrane</location>
        <topology evidence="1">Single-pass type I membrane protein</topology>
    </subcellularLocation>
</comment>
<dbReference type="Proteomes" id="UP000316621">
    <property type="component" value="Chromosome 6"/>
</dbReference>
<dbReference type="Gene3D" id="2.10.25.10">
    <property type="entry name" value="Laminin"/>
    <property type="match status" value="1"/>
</dbReference>
<feature type="domain" description="Protein kinase" evidence="18">
    <location>
        <begin position="432"/>
        <end position="710"/>
    </location>
</feature>
<dbReference type="SMART" id="SM00181">
    <property type="entry name" value="EGF"/>
    <property type="match status" value="2"/>
</dbReference>
<evidence type="ECO:0008006" key="22">
    <source>
        <dbReference type="Google" id="ProtNLM"/>
    </source>
</evidence>
<dbReference type="GO" id="GO:0007166">
    <property type="term" value="P:cell surface receptor signaling pathway"/>
    <property type="evidence" value="ECO:0007669"/>
    <property type="project" value="InterPro"/>
</dbReference>
<dbReference type="Pfam" id="PF07714">
    <property type="entry name" value="PK_Tyr_Ser-Thr"/>
    <property type="match status" value="1"/>
</dbReference>
<dbReference type="InterPro" id="IPR045274">
    <property type="entry name" value="WAK-like"/>
</dbReference>
<dbReference type="EMBL" id="CM010720">
    <property type="protein sequence ID" value="RZC66307.1"/>
    <property type="molecule type" value="Genomic_DNA"/>
</dbReference>
<dbReference type="PROSITE" id="PS00108">
    <property type="entry name" value="PROTEIN_KINASE_ST"/>
    <property type="match status" value="1"/>
</dbReference>
<dbReference type="Gramene" id="RZC66307">
    <property type="protein sequence ID" value="RZC66307"/>
    <property type="gene ID" value="C5167_010007"/>
</dbReference>
<keyword evidence="4" id="KW-0808">Transferase</keyword>
<dbReference type="FunFam" id="3.30.200.20:FF:000043">
    <property type="entry name" value="Wall-associated receptor kinase 2"/>
    <property type="match status" value="1"/>
</dbReference>
<feature type="signal peptide" evidence="17">
    <location>
        <begin position="1"/>
        <end position="17"/>
    </location>
</feature>
<dbReference type="InterPro" id="IPR025287">
    <property type="entry name" value="WAK_GUB"/>
</dbReference>
<dbReference type="Pfam" id="PF13947">
    <property type="entry name" value="GUB_WAK_bind"/>
    <property type="match status" value="1"/>
</dbReference>
<evidence type="ECO:0000256" key="3">
    <source>
        <dbReference type="ARBA" id="ARBA00022536"/>
    </source>
</evidence>
<evidence type="ECO:0000256" key="7">
    <source>
        <dbReference type="ARBA" id="ARBA00022737"/>
    </source>
</evidence>
<evidence type="ECO:0000313" key="20">
    <source>
        <dbReference type="EMBL" id="RZC66307.1"/>
    </source>
</evidence>
<evidence type="ECO:0000313" key="21">
    <source>
        <dbReference type="Proteomes" id="UP000316621"/>
    </source>
</evidence>
<dbReference type="SUPFAM" id="SSF56112">
    <property type="entry name" value="Protein kinase-like (PK-like)"/>
    <property type="match status" value="1"/>
</dbReference>
<comment type="caution">
    <text evidence="15">Lacks conserved residue(s) required for the propagation of feature annotation.</text>
</comment>
<keyword evidence="10 16" id="KW-0067">ATP-binding</keyword>
<dbReference type="PROSITE" id="PS01187">
    <property type="entry name" value="EGF_CA"/>
    <property type="match status" value="1"/>
</dbReference>
<dbReference type="SMART" id="SM00220">
    <property type="entry name" value="S_TKc"/>
    <property type="match status" value="1"/>
</dbReference>
<evidence type="ECO:0000256" key="12">
    <source>
        <dbReference type="ARBA" id="ARBA00023136"/>
    </source>
</evidence>
<dbReference type="CDD" id="cd00054">
    <property type="entry name" value="EGF_CA"/>
    <property type="match status" value="1"/>
</dbReference>
<sequence>MFLQLLCLLQLLLLTVASSSSSSVAPFFKAKAGCDAKCGNISIPYPFGIIKPNGDECSVDGVGYGYRITCNTSFQPPKPFIDRGNVEIREISETEIRIRNTLATLCYNKFGNITLDLGLASIDVSPTPFTLSNTKNMFFGIGCKTYASLDGPDLHNYSSVCSSSCQSRESVVSGACFGNGCCQSTIPKGLKRFRVSLLAGQPENMSDISSFDPCSYAFIGEQDRYTFNASDVLEGNMFTSKGKDVHIVLDWAIGNKNCEESQKNLTNFACQANTYCTNSENNLGYRCICNDGYLGNPYLSPGCEDINECEDQYNSPCVGTCTNTMGSYKCSCPKGSHGDGRRGGSGCFQNNQAFPVFKICLGVGIGFLLLAIGSSWLYFSMRKRNEILLKANFFHKNGGLLLEQQISSQESSGESLAKIFTADELKVATQNYDEKLILGRGGHGIVYKGTLSDNRVVAIKKSKISDENQIEEFINELVILTQVNHRNVVKILGCCLETEVPLLVYEYVSNGTLSQHIHTRKDGTSPSISWESRLRIAAETAGAVAYLHSAACIPIIHRDIKSANVLLDESYTAKVADFGASRLNPLDLNEKDTCSRDLWVSGSRILSIWPVDRQKRLELLTGERPISLARPEEKHNFAIYFHSLVTENDIFETLEARVATEGKREQVLAVAMLAKRCLNLRGEDRPTMKQVAMELESLRKSESSSTHQSIQDHYLRHNAEQARMVPESTDLYTWPLQIKVATGRGEKNNSKSNALLINTN</sequence>
<feature type="chain" id="PRO_5021501297" description="Protein kinase domain-containing protein" evidence="17">
    <location>
        <begin position="18"/>
        <end position="760"/>
    </location>
</feature>
<dbReference type="Gene3D" id="3.30.200.20">
    <property type="entry name" value="Phosphorylase Kinase, domain 1"/>
    <property type="match status" value="1"/>
</dbReference>
<evidence type="ECO:0000259" key="18">
    <source>
        <dbReference type="PROSITE" id="PS50011"/>
    </source>
</evidence>
<keyword evidence="13" id="KW-1015">Disulfide bond</keyword>
<dbReference type="InterPro" id="IPR011009">
    <property type="entry name" value="Kinase-like_dom_sf"/>
</dbReference>
<accession>A0A4Y7K047</accession>
<keyword evidence="9" id="KW-0418">Kinase</keyword>
<evidence type="ECO:0000256" key="5">
    <source>
        <dbReference type="ARBA" id="ARBA00022692"/>
    </source>
</evidence>
<dbReference type="InterPro" id="IPR008271">
    <property type="entry name" value="Ser/Thr_kinase_AS"/>
</dbReference>
<evidence type="ECO:0000256" key="15">
    <source>
        <dbReference type="PROSITE-ProRule" id="PRU00076"/>
    </source>
</evidence>
<evidence type="ECO:0000256" key="11">
    <source>
        <dbReference type="ARBA" id="ARBA00022989"/>
    </source>
</evidence>
<evidence type="ECO:0000256" key="2">
    <source>
        <dbReference type="ARBA" id="ARBA00022527"/>
    </source>
</evidence>
<dbReference type="InterPro" id="IPR018097">
    <property type="entry name" value="EGF_Ca-bd_CS"/>
</dbReference>
<dbReference type="GO" id="GO:0004674">
    <property type="term" value="F:protein serine/threonine kinase activity"/>
    <property type="evidence" value="ECO:0007669"/>
    <property type="project" value="UniProtKB-KW"/>
</dbReference>
<keyword evidence="2" id="KW-0723">Serine/threonine-protein kinase</keyword>
<reference evidence="20 21" key="1">
    <citation type="journal article" date="2018" name="Science">
        <title>The opium poppy genome and morphinan production.</title>
        <authorList>
            <person name="Guo L."/>
            <person name="Winzer T."/>
            <person name="Yang X."/>
            <person name="Li Y."/>
            <person name="Ning Z."/>
            <person name="He Z."/>
            <person name="Teodor R."/>
            <person name="Lu Y."/>
            <person name="Bowser T.A."/>
            <person name="Graham I.A."/>
            <person name="Ye K."/>
        </authorList>
    </citation>
    <scope>NUCLEOTIDE SEQUENCE [LARGE SCALE GENOMIC DNA]</scope>
    <source>
        <strain evidence="21">cv. HN1</strain>
        <tissue evidence="20">Leaves</tissue>
    </source>
</reference>
<dbReference type="PROSITE" id="PS50026">
    <property type="entry name" value="EGF_3"/>
    <property type="match status" value="1"/>
</dbReference>
<dbReference type="AlphaFoldDB" id="A0A4Y7K047"/>
<evidence type="ECO:0000256" key="17">
    <source>
        <dbReference type="SAM" id="SignalP"/>
    </source>
</evidence>
<keyword evidence="3 15" id="KW-0245">EGF-like domain</keyword>
<dbReference type="InterPro" id="IPR001245">
    <property type="entry name" value="Ser-Thr/Tyr_kinase_cat_dom"/>
</dbReference>
<dbReference type="PROSITE" id="PS00010">
    <property type="entry name" value="ASX_HYDROXYL"/>
    <property type="match status" value="1"/>
</dbReference>
<evidence type="ECO:0000256" key="8">
    <source>
        <dbReference type="ARBA" id="ARBA00022741"/>
    </source>
</evidence>
<keyword evidence="11" id="KW-1133">Transmembrane helix</keyword>
<dbReference type="GO" id="GO:0005509">
    <property type="term" value="F:calcium ion binding"/>
    <property type="evidence" value="ECO:0007669"/>
    <property type="project" value="InterPro"/>
</dbReference>
<dbReference type="GO" id="GO:0030247">
    <property type="term" value="F:polysaccharide binding"/>
    <property type="evidence" value="ECO:0007669"/>
    <property type="project" value="InterPro"/>
</dbReference>
<gene>
    <name evidence="20" type="ORF">C5167_010007</name>
</gene>
<keyword evidence="14" id="KW-0325">Glycoprotein</keyword>
<evidence type="ECO:0000256" key="9">
    <source>
        <dbReference type="ARBA" id="ARBA00022777"/>
    </source>
</evidence>
<dbReference type="GO" id="GO:0005524">
    <property type="term" value="F:ATP binding"/>
    <property type="evidence" value="ECO:0007669"/>
    <property type="project" value="UniProtKB-UniRule"/>
</dbReference>
<dbReference type="InterPro" id="IPR049883">
    <property type="entry name" value="NOTCH1_EGF-like"/>
</dbReference>
<dbReference type="InterPro" id="IPR000152">
    <property type="entry name" value="EGF-type_Asp/Asn_hydroxyl_site"/>
</dbReference>
<evidence type="ECO:0000256" key="4">
    <source>
        <dbReference type="ARBA" id="ARBA00022679"/>
    </source>
</evidence>
<dbReference type="GO" id="GO:0005886">
    <property type="term" value="C:plasma membrane"/>
    <property type="evidence" value="ECO:0007669"/>
    <property type="project" value="TreeGrafter"/>
</dbReference>
<keyword evidence="8 16" id="KW-0547">Nucleotide-binding</keyword>
<feature type="domain" description="EGF-like" evidence="19">
    <location>
        <begin position="305"/>
        <end position="339"/>
    </location>
</feature>
<keyword evidence="7" id="KW-0677">Repeat</keyword>
<dbReference type="InterPro" id="IPR001881">
    <property type="entry name" value="EGF-like_Ca-bd_dom"/>
</dbReference>
<dbReference type="PROSITE" id="PS50011">
    <property type="entry name" value="PROTEIN_KINASE_DOM"/>
    <property type="match status" value="1"/>
</dbReference>
<evidence type="ECO:0000256" key="14">
    <source>
        <dbReference type="ARBA" id="ARBA00023180"/>
    </source>
</evidence>
<organism evidence="20 21">
    <name type="scientific">Papaver somniferum</name>
    <name type="common">Opium poppy</name>
    <dbReference type="NCBI Taxonomy" id="3469"/>
    <lineage>
        <taxon>Eukaryota</taxon>
        <taxon>Viridiplantae</taxon>
        <taxon>Streptophyta</taxon>
        <taxon>Embryophyta</taxon>
        <taxon>Tracheophyta</taxon>
        <taxon>Spermatophyta</taxon>
        <taxon>Magnoliopsida</taxon>
        <taxon>Ranunculales</taxon>
        <taxon>Papaveraceae</taxon>
        <taxon>Papaveroideae</taxon>
        <taxon>Papaver</taxon>
    </lineage>
</organism>
<evidence type="ECO:0000256" key="10">
    <source>
        <dbReference type="ARBA" id="ARBA00022840"/>
    </source>
</evidence>
<feature type="binding site" evidence="16">
    <location>
        <position position="461"/>
    </location>
    <ligand>
        <name>ATP</name>
        <dbReference type="ChEBI" id="CHEBI:30616"/>
    </ligand>
</feature>
<dbReference type="Gene3D" id="1.10.510.10">
    <property type="entry name" value="Transferase(Phosphotransferase) domain 1"/>
    <property type="match status" value="2"/>
</dbReference>
<dbReference type="Pfam" id="PF07645">
    <property type="entry name" value="EGF_CA"/>
    <property type="match status" value="1"/>
</dbReference>
<keyword evidence="5" id="KW-0812">Transmembrane</keyword>
<evidence type="ECO:0000256" key="13">
    <source>
        <dbReference type="ARBA" id="ARBA00023157"/>
    </source>
</evidence>
<keyword evidence="12" id="KW-0472">Membrane</keyword>
<dbReference type="FunFam" id="2.10.25.10:FF:000038">
    <property type="entry name" value="Fibrillin 2"/>
    <property type="match status" value="1"/>
</dbReference>
<dbReference type="SMART" id="SM00179">
    <property type="entry name" value="EGF_CA"/>
    <property type="match status" value="2"/>
</dbReference>
<evidence type="ECO:0000256" key="1">
    <source>
        <dbReference type="ARBA" id="ARBA00004479"/>
    </source>
</evidence>
<dbReference type="SUPFAM" id="SSF57196">
    <property type="entry name" value="EGF/Laminin"/>
    <property type="match status" value="1"/>
</dbReference>
<keyword evidence="6 17" id="KW-0732">Signal</keyword>
<evidence type="ECO:0000256" key="6">
    <source>
        <dbReference type="ARBA" id="ARBA00022729"/>
    </source>
</evidence>
<proteinExistence type="predicted"/>
<dbReference type="PANTHER" id="PTHR27005">
    <property type="entry name" value="WALL-ASSOCIATED RECEPTOR KINASE-LIKE 21"/>
    <property type="match status" value="1"/>
</dbReference>
<evidence type="ECO:0000259" key="19">
    <source>
        <dbReference type="PROSITE" id="PS50026"/>
    </source>
</evidence>
<keyword evidence="21" id="KW-1185">Reference proteome</keyword>
<protein>
    <recommendedName>
        <fullName evidence="22">Protein kinase domain-containing protein</fullName>
    </recommendedName>
</protein>
<dbReference type="PANTHER" id="PTHR27005:SF492">
    <property type="entry name" value="LOW QUALITY PROTEIN: WALL-ASSOCIATED RECEPTOR KINASE-LIKE 1"/>
    <property type="match status" value="1"/>
</dbReference>